<protein>
    <submittedName>
        <fullName evidence="1">Uncharacterized protein</fullName>
    </submittedName>
</protein>
<dbReference type="EMBL" id="SLWM01000011">
    <property type="protein sequence ID" value="TCO18841.1"/>
    <property type="molecule type" value="Genomic_DNA"/>
</dbReference>
<organism evidence="1 2">
    <name type="scientific">Kribbella orskensis</name>
    <dbReference type="NCBI Taxonomy" id="2512216"/>
    <lineage>
        <taxon>Bacteria</taxon>
        <taxon>Bacillati</taxon>
        <taxon>Actinomycetota</taxon>
        <taxon>Actinomycetes</taxon>
        <taxon>Propionibacteriales</taxon>
        <taxon>Kribbellaceae</taxon>
        <taxon>Kribbella</taxon>
    </lineage>
</organism>
<proteinExistence type="predicted"/>
<sequence length="157" mass="16181">MHGKIRWFVAGTVMVLAVIVGALLLAGGGTAGDAISDTPPATIEKIDDGGAHSRLTLAARAAERLGIVTTAIRAADPAVVKRLPAATVVPYSALLYDAAGKTYVYTNPESTVYVREQVTVDSIDRDAVILSASPRSGTAVVSVGAIELYGLEFGIGK</sequence>
<evidence type="ECO:0000313" key="2">
    <source>
        <dbReference type="Proteomes" id="UP000295818"/>
    </source>
</evidence>
<name>A0ABY2BG94_9ACTN</name>
<accession>A0ABY2BG94</accession>
<dbReference type="RefSeq" id="WP_132191515.1">
    <property type="nucleotide sequence ID" value="NZ_SLWM01000011.1"/>
</dbReference>
<gene>
    <name evidence="1" type="ORF">EV644_11179</name>
</gene>
<keyword evidence="2" id="KW-1185">Reference proteome</keyword>
<reference evidence="1 2" key="1">
    <citation type="journal article" date="2015" name="Stand. Genomic Sci.">
        <title>Genomic Encyclopedia of Bacterial and Archaeal Type Strains, Phase III: the genomes of soil and plant-associated and newly described type strains.</title>
        <authorList>
            <person name="Whitman W.B."/>
            <person name="Woyke T."/>
            <person name="Klenk H.P."/>
            <person name="Zhou Y."/>
            <person name="Lilburn T.G."/>
            <person name="Beck B.J."/>
            <person name="De Vos P."/>
            <person name="Vandamme P."/>
            <person name="Eisen J.A."/>
            <person name="Garrity G."/>
            <person name="Hugenholtz P."/>
            <person name="Kyrpides N.C."/>
        </authorList>
    </citation>
    <scope>NUCLEOTIDE SEQUENCE [LARGE SCALE GENOMIC DNA]</scope>
    <source>
        <strain evidence="1 2">VKM Ac-2538</strain>
    </source>
</reference>
<dbReference type="Proteomes" id="UP000295818">
    <property type="component" value="Unassembled WGS sequence"/>
</dbReference>
<evidence type="ECO:0000313" key="1">
    <source>
        <dbReference type="EMBL" id="TCO18841.1"/>
    </source>
</evidence>
<comment type="caution">
    <text evidence="1">The sequence shown here is derived from an EMBL/GenBank/DDBJ whole genome shotgun (WGS) entry which is preliminary data.</text>
</comment>